<dbReference type="InterPro" id="IPR013762">
    <property type="entry name" value="Integrase-like_cat_sf"/>
</dbReference>
<reference evidence="6 7" key="1">
    <citation type="journal article" date="2017" name="Antonie Van Leeuwenhoek">
        <title>Rhizobium rhizosphaerae sp. nov., a novel species isolated from rice rhizosphere.</title>
        <authorList>
            <person name="Zhao J.J."/>
            <person name="Zhang J."/>
            <person name="Zhang R.J."/>
            <person name="Zhang C.W."/>
            <person name="Yin H.Q."/>
            <person name="Zhang X.X."/>
        </authorList>
    </citation>
    <scope>NUCLEOTIDE SEQUENCE [LARGE SCALE GENOMIC DNA]</scope>
    <source>
        <strain evidence="6 7">KMM 241</strain>
    </source>
</reference>
<evidence type="ECO:0000256" key="4">
    <source>
        <dbReference type="ARBA" id="ARBA00023172"/>
    </source>
</evidence>
<dbReference type="RefSeq" id="WP_006991670.1">
    <property type="nucleotide sequence ID" value="NZ_BAEP01000023.1"/>
</dbReference>
<organism evidence="6 7">
    <name type="scientific">Paraglaciecola mesophila KMM 241</name>
    <dbReference type="NCBI Taxonomy" id="1128912"/>
    <lineage>
        <taxon>Bacteria</taxon>
        <taxon>Pseudomonadati</taxon>
        <taxon>Pseudomonadota</taxon>
        <taxon>Gammaproteobacteria</taxon>
        <taxon>Alteromonadales</taxon>
        <taxon>Alteromonadaceae</taxon>
        <taxon>Paraglaciecola</taxon>
    </lineage>
</organism>
<protein>
    <recommendedName>
        <fullName evidence="5">Tyr recombinase domain-containing protein</fullName>
    </recommendedName>
</protein>
<dbReference type="InterPro" id="IPR002104">
    <property type="entry name" value="Integrase_catalytic"/>
</dbReference>
<proteinExistence type="inferred from homology"/>
<name>K6XSB8_9ALTE</name>
<keyword evidence="2" id="KW-0229">DNA integration</keyword>
<sequence>MSISTYKSINTGCVTYKVTVTKKRNGVIIARKYNSFTRLNEAKAWERGMRSHLDNAGRLGDAITEFSTIKEAAELLIRFSDQGFFVLGKTERSNLRVLTSKRSVLRNVALIDLNEKHIYDFCYERRGPSAKEVKVSPQTTWSNLTTLSLLLEKVRSRFGVAVNAKLLRDRDLIKGLERENLISKSQARKRRVAPNEITNIYEALLKREKIKKVKIPYTLLFLLSLSTAMRISEIVTITYEEIDFEKKIIKLTKFKGASIDGSNKALQPLIRGSFELLKQYISERKISSGRVFNFTAGGVTKAFRAVLKELKIQDLRYHDLRRESISQLIDMQIAYKSIMSVSRHKSVQVFEAHYSSPDVSNLDDKLNGKSIVTSHQVLSQIINKYISQDMQEEAV</sequence>
<feature type="domain" description="Tyr recombinase" evidence="5">
    <location>
        <begin position="187"/>
        <end position="367"/>
    </location>
</feature>
<dbReference type="Proteomes" id="UP000006263">
    <property type="component" value="Unassembled WGS sequence"/>
</dbReference>
<keyword evidence="4" id="KW-0233">DNA recombination</keyword>
<dbReference type="GO" id="GO:0006310">
    <property type="term" value="P:DNA recombination"/>
    <property type="evidence" value="ECO:0007669"/>
    <property type="project" value="UniProtKB-KW"/>
</dbReference>
<dbReference type="InterPro" id="IPR011010">
    <property type="entry name" value="DNA_brk_join_enz"/>
</dbReference>
<dbReference type="eggNOG" id="COG0582">
    <property type="taxonomic scope" value="Bacteria"/>
</dbReference>
<dbReference type="GO" id="GO:0003677">
    <property type="term" value="F:DNA binding"/>
    <property type="evidence" value="ECO:0007669"/>
    <property type="project" value="UniProtKB-KW"/>
</dbReference>
<comment type="similarity">
    <text evidence="1">Belongs to the 'phage' integrase family.</text>
</comment>
<dbReference type="InterPro" id="IPR050090">
    <property type="entry name" value="Tyrosine_recombinase_XerCD"/>
</dbReference>
<keyword evidence="3" id="KW-0238">DNA-binding</keyword>
<dbReference type="GO" id="GO:0015074">
    <property type="term" value="P:DNA integration"/>
    <property type="evidence" value="ECO:0007669"/>
    <property type="project" value="UniProtKB-KW"/>
</dbReference>
<dbReference type="Pfam" id="PF00589">
    <property type="entry name" value="Phage_integrase"/>
    <property type="match status" value="1"/>
</dbReference>
<accession>K6XSB8</accession>
<dbReference type="EMBL" id="BAEP01000023">
    <property type="protein sequence ID" value="GAC23519.1"/>
    <property type="molecule type" value="Genomic_DNA"/>
</dbReference>
<evidence type="ECO:0000256" key="3">
    <source>
        <dbReference type="ARBA" id="ARBA00023125"/>
    </source>
</evidence>
<evidence type="ECO:0000259" key="5">
    <source>
        <dbReference type="PROSITE" id="PS51898"/>
    </source>
</evidence>
<dbReference type="PANTHER" id="PTHR30349">
    <property type="entry name" value="PHAGE INTEGRASE-RELATED"/>
    <property type="match status" value="1"/>
</dbReference>
<dbReference type="PROSITE" id="PS51898">
    <property type="entry name" value="TYR_RECOMBINASE"/>
    <property type="match status" value="1"/>
</dbReference>
<evidence type="ECO:0000256" key="1">
    <source>
        <dbReference type="ARBA" id="ARBA00008857"/>
    </source>
</evidence>
<dbReference type="OrthoDB" id="9795573at2"/>
<evidence type="ECO:0000313" key="6">
    <source>
        <dbReference type="EMBL" id="GAC23519.1"/>
    </source>
</evidence>
<dbReference type="SUPFAM" id="SSF56349">
    <property type="entry name" value="DNA breaking-rejoining enzymes"/>
    <property type="match status" value="1"/>
</dbReference>
<dbReference type="Gene3D" id="1.10.443.10">
    <property type="entry name" value="Intergrase catalytic core"/>
    <property type="match status" value="1"/>
</dbReference>
<dbReference type="PANTHER" id="PTHR30349:SF41">
    <property type="entry name" value="INTEGRASE_RECOMBINASE PROTEIN MJ0367-RELATED"/>
    <property type="match status" value="1"/>
</dbReference>
<comment type="caution">
    <text evidence="6">The sequence shown here is derived from an EMBL/GenBank/DDBJ whole genome shotgun (WGS) entry which is preliminary data.</text>
</comment>
<evidence type="ECO:0000313" key="7">
    <source>
        <dbReference type="Proteomes" id="UP000006263"/>
    </source>
</evidence>
<gene>
    <name evidence="6" type="ORF">GMES_1220</name>
</gene>
<evidence type="ECO:0000256" key="2">
    <source>
        <dbReference type="ARBA" id="ARBA00022908"/>
    </source>
</evidence>
<dbReference type="AlphaFoldDB" id="K6XSB8"/>